<organism evidence="2 3">
    <name type="scientific">Psilocybe cyanescens</name>
    <dbReference type="NCBI Taxonomy" id="93625"/>
    <lineage>
        <taxon>Eukaryota</taxon>
        <taxon>Fungi</taxon>
        <taxon>Dikarya</taxon>
        <taxon>Basidiomycota</taxon>
        <taxon>Agaricomycotina</taxon>
        <taxon>Agaricomycetes</taxon>
        <taxon>Agaricomycetidae</taxon>
        <taxon>Agaricales</taxon>
        <taxon>Agaricineae</taxon>
        <taxon>Strophariaceae</taxon>
        <taxon>Psilocybe</taxon>
    </lineage>
</organism>
<feature type="compositionally biased region" description="Basic and acidic residues" evidence="1">
    <location>
        <begin position="475"/>
        <end position="490"/>
    </location>
</feature>
<gene>
    <name evidence="2" type="ORF">CVT25_005539</name>
</gene>
<feature type="region of interest" description="Disordered" evidence="1">
    <location>
        <begin position="475"/>
        <end position="496"/>
    </location>
</feature>
<comment type="caution">
    <text evidence="2">The sequence shown here is derived from an EMBL/GenBank/DDBJ whole genome shotgun (WGS) entry which is preliminary data.</text>
</comment>
<accession>A0A409VQR7</accession>
<evidence type="ECO:0000256" key="1">
    <source>
        <dbReference type="SAM" id="MobiDB-lite"/>
    </source>
</evidence>
<sequence>MSYFDSDSECESYYGPPVVTRGAFTFKEGMIYAEFEGPCHPRTDAAELHRLLTYSPPPPVLTKAGTVAKRQPKDTHVDPDAHYYSAQLIHYGLKPLKTKIPAKKRLLAAFGDGKTLQVPKAIIDLEAIMKKEWQTLDSKYKEEQEVQRKIQSKRDEEARLEMIKWEEARLLEKPGPSLITTMGTTKMTAKGNAKPPTNSIQARVDTVLAKRPKPATQAPKMTSAERQKAVNSLSVDQARGLLAVLLEKIPAAEKILDAELFSIKAKSPKIKEKLVDSSVWTGVYDVEAPMIVEDQELRGSVPSTLEIYPSSTSAHLWASFELGVLKGVMRSLHPVPKFLNTEVYFEYRGYEAGEDCMTFSDDNRAILIFLPGGLFEGKINTECFGTFKIYGALKVQGAGGNPIGRKSVTQQKEAVSSWKADFRSINYHNYEIAGTERWGGWGGDTDDDKAFESDTTDGKQKRKKVGNLHKFMKRTKDDLNGKDDSDSDSDKDIEDLDSFGYECEAF</sequence>
<dbReference type="EMBL" id="NHYD01003953">
    <property type="protein sequence ID" value="PPQ68630.1"/>
    <property type="molecule type" value="Genomic_DNA"/>
</dbReference>
<name>A0A409VQR7_PSICY</name>
<reference evidence="2 3" key="1">
    <citation type="journal article" date="2018" name="Evol. Lett.">
        <title>Horizontal gene cluster transfer increased hallucinogenic mushroom diversity.</title>
        <authorList>
            <person name="Reynolds H.T."/>
            <person name="Vijayakumar V."/>
            <person name="Gluck-Thaler E."/>
            <person name="Korotkin H.B."/>
            <person name="Matheny P.B."/>
            <person name="Slot J.C."/>
        </authorList>
    </citation>
    <scope>NUCLEOTIDE SEQUENCE [LARGE SCALE GENOMIC DNA]</scope>
    <source>
        <strain evidence="2 3">2631</strain>
    </source>
</reference>
<evidence type="ECO:0000313" key="2">
    <source>
        <dbReference type="EMBL" id="PPQ68630.1"/>
    </source>
</evidence>
<dbReference type="AlphaFoldDB" id="A0A409VQR7"/>
<keyword evidence="3" id="KW-1185">Reference proteome</keyword>
<dbReference type="Proteomes" id="UP000283269">
    <property type="component" value="Unassembled WGS sequence"/>
</dbReference>
<dbReference type="InParanoid" id="A0A409VQR7"/>
<dbReference type="OrthoDB" id="4121058at2759"/>
<protein>
    <submittedName>
        <fullName evidence="2">Uncharacterized protein</fullName>
    </submittedName>
</protein>
<proteinExistence type="predicted"/>
<evidence type="ECO:0000313" key="3">
    <source>
        <dbReference type="Proteomes" id="UP000283269"/>
    </source>
</evidence>